<evidence type="ECO:0008006" key="3">
    <source>
        <dbReference type="Google" id="ProtNLM"/>
    </source>
</evidence>
<gene>
    <name evidence="1" type="ORF">UV73_C0002G0066</name>
</gene>
<name>A0A0G1DL90_9BACT</name>
<dbReference type="SUPFAM" id="SSF52540">
    <property type="entry name" value="P-loop containing nucleoside triphosphate hydrolases"/>
    <property type="match status" value="1"/>
</dbReference>
<dbReference type="EMBL" id="LCFP01000002">
    <property type="protein sequence ID" value="KKS98352.1"/>
    <property type="molecule type" value="Genomic_DNA"/>
</dbReference>
<dbReference type="Proteomes" id="UP000034894">
    <property type="component" value="Unassembled WGS sequence"/>
</dbReference>
<protein>
    <recommendedName>
        <fullName evidence="3">Sulfotransferase family protein</fullName>
    </recommendedName>
</protein>
<reference evidence="1 2" key="1">
    <citation type="journal article" date="2015" name="Nature">
        <title>rRNA introns, odd ribosomes, and small enigmatic genomes across a large radiation of phyla.</title>
        <authorList>
            <person name="Brown C.T."/>
            <person name="Hug L.A."/>
            <person name="Thomas B.C."/>
            <person name="Sharon I."/>
            <person name="Castelle C.J."/>
            <person name="Singh A."/>
            <person name="Wilkins M.J."/>
            <person name="Williams K.H."/>
            <person name="Banfield J.F."/>
        </authorList>
    </citation>
    <scope>NUCLEOTIDE SEQUENCE [LARGE SCALE GENOMIC DNA]</scope>
</reference>
<sequence>MGLIETEYLGEHIPKTGLTAVREFFYRTKNPFVVISDNGMLFPSDADPSPVIRYPALDYLKTHLATSATGRKLLKIAFGQTRGQYQDFVPDNPIKIIFGHSVFKQLESDHPEAQLLTVVRDPLPRTVSQYFFVLNDKAITGYLPDWAIGNEDELPLSQFLTDPETANFQTKYLNGYISKLKFIGVTDKLENFVRYLFPDKKIVLGRRNITKRPKLHIPDQVIYEFKKLNKQDYELYEYAKNTFNA</sequence>
<dbReference type="STRING" id="1618443.UV73_C0002G0066"/>
<organism evidence="1 2">
    <name type="scientific">Candidatus Gottesmanbacteria bacterium GW2011_GWA2_43_14</name>
    <dbReference type="NCBI Taxonomy" id="1618443"/>
    <lineage>
        <taxon>Bacteria</taxon>
        <taxon>Candidatus Gottesmaniibacteriota</taxon>
    </lineage>
</organism>
<dbReference type="InterPro" id="IPR027417">
    <property type="entry name" value="P-loop_NTPase"/>
</dbReference>
<dbReference type="Gene3D" id="3.40.50.300">
    <property type="entry name" value="P-loop containing nucleotide triphosphate hydrolases"/>
    <property type="match status" value="1"/>
</dbReference>
<proteinExistence type="predicted"/>
<evidence type="ECO:0000313" key="2">
    <source>
        <dbReference type="Proteomes" id="UP000034894"/>
    </source>
</evidence>
<dbReference type="AlphaFoldDB" id="A0A0G1DL90"/>
<accession>A0A0G1DL90</accession>
<comment type="caution">
    <text evidence="1">The sequence shown here is derived from an EMBL/GenBank/DDBJ whole genome shotgun (WGS) entry which is preliminary data.</text>
</comment>
<evidence type="ECO:0000313" key="1">
    <source>
        <dbReference type="EMBL" id="KKS98352.1"/>
    </source>
</evidence>